<keyword evidence="7" id="KW-0808">Transferase</keyword>
<dbReference type="InterPro" id="IPR035965">
    <property type="entry name" value="PAS-like_dom_sf"/>
</dbReference>
<evidence type="ECO:0000259" key="6">
    <source>
        <dbReference type="PROSITE" id="PS50113"/>
    </source>
</evidence>
<dbReference type="CDD" id="cd00130">
    <property type="entry name" value="PAS"/>
    <property type="match status" value="1"/>
</dbReference>
<dbReference type="InterPro" id="IPR001610">
    <property type="entry name" value="PAC"/>
</dbReference>
<dbReference type="Pfam" id="PF13426">
    <property type="entry name" value="PAS_9"/>
    <property type="match status" value="1"/>
</dbReference>
<dbReference type="InterPro" id="IPR000700">
    <property type="entry name" value="PAS-assoc_C"/>
</dbReference>
<feature type="domain" description="PAS" evidence="5">
    <location>
        <begin position="42"/>
        <end position="95"/>
    </location>
</feature>
<evidence type="ECO:0000259" key="5">
    <source>
        <dbReference type="PROSITE" id="PS50112"/>
    </source>
</evidence>
<feature type="domain" description="PAC" evidence="6">
    <location>
        <begin position="92"/>
        <end position="146"/>
    </location>
</feature>
<keyword evidence="3" id="KW-0157">Chromophore</keyword>
<dbReference type="PROSITE" id="PS50112">
    <property type="entry name" value="PAS"/>
    <property type="match status" value="1"/>
</dbReference>
<dbReference type="InterPro" id="IPR003594">
    <property type="entry name" value="HATPase_dom"/>
</dbReference>
<keyword evidence="7" id="KW-0418">Kinase</keyword>
<evidence type="ECO:0000256" key="3">
    <source>
        <dbReference type="ARBA" id="ARBA00022991"/>
    </source>
</evidence>
<organism evidence="7 8">
    <name type="scientific">Pacificimonas flava</name>
    <dbReference type="NCBI Taxonomy" id="1234595"/>
    <lineage>
        <taxon>Bacteria</taxon>
        <taxon>Pseudomonadati</taxon>
        <taxon>Pseudomonadota</taxon>
        <taxon>Alphaproteobacteria</taxon>
        <taxon>Sphingomonadales</taxon>
        <taxon>Sphingosinicellaceae</taxon>
        <taxon>Pacificimonas</taxon>
    </lineage>
</organism>
<dbReference type="InterPro" id="IPR000014">
    <property type="entry name" value="PAS"/>
</dbReference>
<evidence type="ECO:0000313" key="7">
    <source>
        <dbReference type="EMBL" id="EMD82233.1"/>
    </source>
</evidence>
<dbReference type="SMART" id="SM00086">
    <property type="entry name" value="PAC"/>
    <property type="match status" value="1"/>
</dbReference>
<feature type="domain" description="Histidine kinase" evidence="4">
    <location>
        <begin position="152"/>
        <end position="345"/>
    </location>
</feature>
<dbReference type="SUPFAM" id="SSF55785">
    <property type="entry name" value="PYP-like sensor domain (PAS domain)"/>
    <property type="match status" value="1"/>
</dbReference>
<keyword evidence="2" id="KW-0288">FMN</keyword>
<dbReference type="PANTHER" id="PTHR47429:SF2">
    <property type="entry name" value="PROTEIN TWIN LOV 1"/>
    <property type="match status" value="1"/>
</dbReference>
<proteinExistence type="predicted"/>
<keyword evidence="8" id="KW-1185">Reference proteome</keyword>
<dbReference type="Proteomes" id="UP000011717">
    <property type="component" value="Unassembled WGS sequence"/>
</dbReference>
<protein>
    <submittedName>
        <fullName evidence="7">Sensory box histidine kinase</fullName>
    </submittedName>
</protein>
<dbReference type="RefSeq" id="WP_008602941.1">
    <property type="nucleotide sequence ID" value="NZ_AMRV01000008.1"/>
</dbReference>
<dbReference type="Pfam" id="PF07568">
    <property type="entry name" value="HisKA_2"/>
    <property type="match status" value="1"/>
</dbReference>
<dbReference type="NCBIfam" id="TIGR00229">
    <property type="entry name" value="sensory_box"/>
    <property type="match status" value="1"/>
</dbReference>
<dbReference type="InterPro" id="IPR005467">
    <property type="entry name" value="His_kinase_dom"/>
</dbReference>
<comment type="caution">
    <text evidence="7">The sequence shown here is derived from an EMBL/GenBank/DDBJ whole genome shotgun (WGS) entry which is preliminary data.</text>
</comment>
<dbReference type="SUPFAM" id="SSF55874">
    <property type="entry name" value="ATPase domain of HSP90 chaperone/DNA topoisomerase II/histidine kinase"/>
    <property type="match status" value="1"/>
</dbReference>
<accession>M2U2Y4</accession>
<dbReference type="InterPro" id="IPR036890">
    <property type="entry name" value="HATPase_C_sf"/>
</dbReference>
<sequence length="345" mass="37992">MHDGNKTDDPSLTSEILDGHFRKAAISVLPFALTISNPRIDDNPLVYVSPAFCRITGYAKESCVGRNCRFLQGANTHPDAVAAIREGIEKEREVNVDLLNYRADGTEFWNRLLLAPLFDDDGELAYFMGIQHELRDAPKQQNANGDETVLEELQHRVKNHLAMVVSMIRMQSRSEQAGSDYKTLARRVETLQLLYQELSDAGVARHNSDMVPLGAYISRVASAVSHLDGRESIRVNIDADEIDVESQRAGQFGLIVSELLTNALQHAFEDQRNGLVTVQLKQLTNGVVRLRVSDDGAGIPQDVEWPRDGNLGGRIVQGLVNDLGALLSVDRGGIGTSVTLDLPAR</sequence>
<dbReference type="PANTHER" id="PTHR47429">
    <property type="entry name" value="PROTEIN TWIN LOV 1"/>
    <property type="match status" value="1"/>
</dbReference>
<evidence type="ECO:0000313" key="8">
    <source>
        <dbReference type="Proteomes" id="UP000011717"/>
    </source>
</evidence>
<dbReference type="Gene3D" id="3.30.565.10">
    <property type="entry name" value="Histidine kinase-like ATPase, C-terminal domain"/>
    <property type="match status" value="1"/>
</dbReference>
<gene>
    <name evidence="7" type="ORF">C725_2271</name>
</gene>
<dbReference type="PROSITE" id="PS50113">
    <property type="entry name" value="PAC"/>
    <property type="match status" value="1"/>
</dbReference>
<dbReference type="PROSITE" id="PS50109">
    <property type="entry name" value="HIS_KIN"/>
    <property type="match status" value="1"/>
</dbReference>
<reference evidence="7 8" key="1">
    <citation type="journal article" date="2013" name="Genome Announc.">
        <title>Draft Genome Sequence of Strain JLT2015T, Belonging to the Family Sphingomonadaceae of the Alphaproteobacteria.</title>
        <authorList>
            <person name="Tang K."/>
            <person name="Liu K."/>
            <person name="Li S."/>
            <person name="Jiao N."/>
        </authorList>
    </citation>
    <scope>NUCLEOTIDE SEQUENCE [LARGE SCALE GENOMIC DNA]</scope>
    <source>
        <strain evidence="7 8">JLT2015</strain>
    </source>
</reference>
<evidence type="ECO:0000259" key="4">
    <source>
        <dbReference type="PROSITE" id="PS50109"/>
    </source>
</evidence>
<dbReference type="Gene3D" id="3.30.450.20">
    <property type="entry name" value="PAS domain"/>
    <property type="match status" value="1"/>
</dbReference>
<keyword evidence="1" id="KW-0285">Flavoprotein</keyword>
<dbReference type="SMART" id="SM00387">
    <property type="entry name" value="HATPase_c"/>
    <property type="match status" value="1"/>
</dbReference>
<name>M2U2Y4_9SPHN</name>
<evidence type="ECO:0000256" key="1">
    <source>
        <dbReference type="ARBA" id="ARBA00022630"/>
    </source>
</evidence>
<dbReference type="EMBL" id="AMRV01000008">
    <property type="protein sequence ID" value="EMD82233.1"/>
    <property type="molecule type" value="Genomic_DNA"/>
</dbReference>
<evidence type="ECO:0000256" key="2">
    <source>
        <dbReference type="ARBA" id="ARBA00022643"/>
    </source>
</evidence>
<dbReference type="InterPro" id="IPR011495">
    <property type="entry name" value="Sig_transdc_His_kin_sub2_dim/P"/>
</dbReference>
<dbReference type="AlphaFoldDB" id="M2U2Y4"/>
<dbReference type="GO" id="GO:0016301">
    <property type="term" value="F:kinase activity"/>
    <property type="evidence" value="ECO:0007669"/>
    <property type="project" value="UniProtKB-KW"/>
</dbReference>
<dbReference type="Pfam" id="PF02518">
    <property type="entry name" value="HATPase_c"/>
    <property type="match status" value="1"/>
</dbReference>